<dbReference type="InterPro" id="IPR011078">
    <property type="entry name" value="PyrdxlP_homeostasis"/>
</dbReference>
<dbReference type="PANTHER" id="PTHR10146">
    <property type="entry name" value="PROLINE SYNTHETASE CO-TRANSCRIBED BACTERIAL HOMOLOG PROTEIN"/>
    <property type="match status" value="1"/>
</dbReference>
<evidence type="ECO:0000259" key="5">
    <source>
        <dbReference type="Pfam" id="PF01168"/>
    </source>
</evidence>
<name>A0ABS9Q3X1_9MICO</name>
<accession>A0ABS9Q3X1</accession>
<comment type="similarity">
    <text evidence="2 3">Belongs to the pyridoxal phosphate-binding protein YggS/PROSC family.</text>
</comment>
<protein>
    <recommendedName>
        <fullName evidence="2">Pyridoxal phosphate homeostasis protein</fullName>
        <shortName evidence="2">PLP homeostasis protein</shortName>
    </recommendedName>
</protein>
<evidence type="ECO:0000256" key="3">
    <source>
        <dbReference type="RuleBase" id="RU004514"/>
    </source>
</evidence>
<feature type="domain" description="Alanine racemase N-terminal" evidence="5">
    <location>
        <begin position="35"/>
        <end position="248"/>
    </location>
</feature>
<evidence type="ECO:0000256" key="4">
    <source>
        <dbReference type="SAM" id="MobiDB-lite"/>
    </source>
</evidence>
<keyword evidence="7" id="KW-1185">Reference proteome</keyword>
<feature type="modified residue" description="N6-(pyridoxal phosphate)lysine" evidence="2">
    <location>
        <position position="41"/>
    </location>
</feature>
<gene>
    <name evidence="6" type="ORF">MHL29_11850</name>
</gene>
<organism evidence="6 7">
    <name type="scientific">Arsenicicoccus bolidensis</name>
    <dbReference type="NCBI Taxonomy" id="229480"/>
    <lineage>
        <taxon>Bacteria</taxon>
        <taxon>Bacillati</taxon>
        <taxon>Actinomycetota</taxon>
        <taxon>Actinomycetes</taxon>
        <taxon>Micrococcales</taxon>
        <taxon>Intrasporangiaceae</taxon>
        <taxon>Arsenicicoccus</taxon>
    </lineage>
</organism>
<dbReference type="InterPro" id="IPR001608">
    <property type="entry name" value="Ala_racemase_N"/>
</dbReference>
<dbReference type="HAMAP" id="MF_02087">
    <property type="entry name" value="PLP_homeostasis"/>
    <property type="match status" value="1"/>
</dbReference>
<dbReference type="EMBL" id="JAKRCV010000039">
    <property type="protein sequence ID" value="MCG7322570.1"/>
    <property type="molecule type" value="Genomic_DNA"/>
</dbReference>
<reference evidence="6 7" key="1">
    <citation type="submission" date="2022-02" db="EMBL/GenBank/DDBJ databases">
        <title>Uncovering new skin microbiome diversity through culturing and metagenomics.</title>
        <authorList>
            <person name="Conlan S."/>
            <person name="Deming C."/>
            <person name="Nisc Comparative Sequencing Program N."/>
            <person name="Segre J.A."/>
        </authorList>
    </citation>
    <scope>NUCLEOTIDE SEQUENCE [LARGE SCALE GENOMIC DNA]</scope>
    <source>
        <strain evidence="6 7">ACRQZ</strain>
    </source>
</reference>
<dbReference type="PIRSF" id="PIRSF004848">
    <property type="entry name" value="YBL036c_PLPDEIII"/>
    <property type="match status" value="1"/>
</dbReference>
<comment type="caution">
    <text evidence="6">The sequence shown here is derived from an EMBL/GenBank/DDBJ whole genome shotgun (WGS) entry which is preliminary data.</text>
</comment>
<dbReference type="CDD" id="cd00635">
    <property type="entry name" value="PLPDE_III_YBL036c_like"/>
    <property type="match status" value="1"/>
</dbReference>
<feature type="compositionally biased region" description="Low complexity" evidence="4">
    <location>
        <begin position="154"/>
        <end position="165"/>
    </location>
</feature>
<dbReference type="InterPro" id="IPR029066">
    <property type="entry name" value="PLP-binding_barrel"/>
</dbReference>
<dbReference type="RefSeq" id="WP_019287196.1">
    <property type="nucleotide sequence ID" value="NZ_DAMDMH010000039.1"/>
</dbReference>
<feature type="region of interest" description="Disordered" evidence="4">
    <location>
        <begin position="140"/>
        <end position="166"/>
    </location>
</feature>
<evidence type="ECO:0000313" key="7">
    <source>
        <dbReference type="Proteomes" id="UP001521931"/>
    </source>
</evidence>
<sequence>MTDARSVELRDALARVEERIVAACSASGRDRGDVQLVVVTKFFPVEDVRRLLALGVTDVAENKAQEASAKLERLTADERAALTVHFVGQLQTNKARQVAAWADVVHTVDRARLVAALDRGAEQAGRDLDVLLQVDLDAPGEADEQGHADGGHRASGSRGGAPADGIPALADEVGRAEHLELRGVMAVAPRGGDPERAFAALARVADGVRSAHPRATLVSAGMSGDLEQAVAHGATHLRVGSAILGPRPAPR</sequence>
<evidence type="ECO:0000256" key="2">
    <source>
        <dbReference type="HAMAP-Rule" id="MF_02087"/>
    </source>
</evidence>
<dbReference type="Proteomes" id="UP001521931">
    <property type="component" value="Unassembled WGS sequence"/>
</dbReference>
<dbReference type="PANTHER" id="PTHR10146:SF14">
    <property type="entry name" value="PYRIDOXAL PHOSPHATE HOMEOSTASIS PROTEIN"/>
    <property type="match status" value="1"/>
</dbReference>
<dbReference type="NCBIfam" id="TIGR00044">
    <property type="entry name" value="YggS family pyridoxal phosphate-dependent enzyme"/>
    <property type="match status" value="1"/>
</dbReference>
<dbReference type="SUPFAM" id="SSF51419">
    <property type="entry name" value="PLP-binding barrel"/>
    <property type="match status" value="1"/>
</dbReference>
<evidence type="ECO:0000256" key="1">
    <source>
        <dbReference type="ARBA" id="ARBA00022898"/>
    </source>
</evidence>
<keyword evidence="1 2" id="KW-0663">Pyridoxal phosphate</keyword>
<evidence type="ECO:0000313" key="6">
    <source>
        <dbReference type="EMBL" id="MCG7322570.1"/>
    </source>
</evidence>
<comment type="function">
    <text evidence="2">Pyridoxal 5'-phosphate (PLP)-binding protein, which is involved in PLP homeostasis.</text>
</comment>
<dbReference type="Pfam" id="PF01168">
    <property type="entry name" value="Ala_racemase_N"/>
    <property type="match status" value="1"/>
</dbReference>
<proteinExistence type="inferred from homology"/>
<dbReference type="Gene3D" id="3.20.20.10">
    <property type="entry name" value="Alanine racemase"/>
    <property type="match status" value="1"/>
</dbReference>